<reference evidence="2" key="2">
    <citation type="submission" date="2015-01" db="EMBL/GenBank/DDBJ databases">
        <title>Evolutionary Origins and Diversification of the Mycorrhizal Mutualists.</title>
        <authorList>
            <consortium name="DOE Joint Genome Institute"/>
            <consortium name="Mycorrhizal Genomics Consortium"/>
            <person name="Kohler A."/>
            <person name="Kuo A."/>
            <person name="Nagy L.G."/>
            <person name="Floudas D."/>
            <person name="Copeland A."/>
            <person name="Barry K.W."/>
            <person name="Cichocki N."/>
            <person name="Veneault-Fourrey C."/>
            <person name="LaButti K."/>
            <person name="Lindquist E.A."/>
            <person name="Lipzen A."/>
            <person name="Lundell T."/>
            <person name="Morin E."/>
            <person name="Murat C."/>
            <person name="Riley R."/>
            <person name="Ohm R."/>
            <person name="Sun H."/>
            <person name="Tunlid A."/>
            <person name="Henrissat B."/>
            <person name="Grigoriev I.V."/>
            <person name="Hibbett D.S."/>
            <person name="Martin F."/>
        </authorList>
    </citation>
    <scope>NUCLEOTIDE SEQUENCE [LARGE SCALE GENOMIC DNA]</scope>
    <source>
        <strain evidence="2">Ve08.2h10</strain>
    </source>
</reference>
<name>A0A0D0DVI2_9AGAM</name>
<dbReference type="EMBL" id="KN825530">
    <property type="protein sequence ID" value="KIK89629.1"/>
    <property type="molecule type" value="Genomic_DNA"/>
</dbReference>
<gene>
    <name evidence="1" type="ORF">PAXRUDRAFT_152170</name>
</gene>
<dbReference type="HOGENOM" id="CLU_186480_0_0_1"/>
<sequence length="105" mass="12243">LTYINQQHLDTSDLAALYATKHKTKFNRKVLNSTSGEVTFNKAQLVQVYNNTLDTTLLTTHKLLPRWSMPRQILNRVRNSYQLTTLDDFPIPGLTHTRRLHHFIP</sequence>
<proteinExistence type="predicted"/>
<protein>
    <submittedName>
        <fullName evidence="1">Uncharacterized protein</fullName>
    </submittedName>
</protein>
<evidence type="ECO:0000313" key="1">
    <source>
        <dbReference type="EMBL" id="KIK89629.1"/>
    </source>
</evidence>
<feature type="non-terminal residue" evidence="1">
    <location>
        <position position="1"/>
    </location>
</feature>
<dbReference type="AlphaFoldDB" id="A0A0D0DVI2"/>
<dbReference type="Proteomes" id="UP000054538">
    <property type="component" value="Unassembled WGS sequence"/>
</dbReference>
<dbReference type="OrthoDB" id="3237746at2759"/>
<dbReference type="InParanoid" id="A0A0D0DVI2"/>
<evidence type="ECO:0000313" key="2">
    <source>
        <dbReference type="Proteomes" id="UP000054538"/>
    </source>
</evidence>
<reference evidence="1 2" key="1">
    <citation type="submission" date="2014-04" db="EMBL/GenBank/DDBJ databases">
        <authorList>
            <consortium name="DOE Joint Genome Institute"/>
            <person name="Kuo A."/>
            <person name="Kohler A."/>
            <person name="Jargeat P."/>
            <person name="Nagy L.G."/>
            <person name="Floudas D."/>
            <person name="Copeland A."/>
            <person name="Barry K.W."/>
            <person name="Cichocki N."/>
            <person name="Veneault-Fourrey C."/>
            <person name="LaButti K."/>
            <person name="Lindquist E.A."/>
            <person name="Lipzen A."/>
            <person name="Lundell T."/>
            <person name="Morin E."/>
            <person name="Murat C."/>
            <person name="Sun H."/>
            <person name="Tunlid A."/>
            <person name="Henrissat B."/>
            <person name="Grigoriev I.V."/>
            <person name="Hibbett D.S."/>
            <person name="Martin F."/>
            <person name="Nordberg H.P."/>
            <person name="Cantor M.N."/>
            <person name="Hua S.X."/>
        </authorList>
    </citation>
    <scope>NUCLEOTIDE SEQUENCE [LARGE SCALE GENOMIC DNA]</scope>
    <source>
        <strain evidence="1 2">Ve08.2h10</strain>
    </source>
</reference>
<keyword evidence="2" id="KW-1185">Reference proteome</keyword>
<dbReference type="STRING" id="930991.A0A0D0DVI2"/>
<organism evidence="1 2">
    <name type="scientific">Paxillus rubicundulus Ve08.2h10</name>
    <dbReference type="NCBI Taxonomy" id="930991"/>
    <lineage>
        <taxon>Eukaryota</taxon>
        <taxon>Fungi</taxon>
        <taxon>Dikarya</taxon>
        <taxon>Basidiomycota</taxon>
        <taxon>Agaricomycotina</taxon>
        <taxon>Agaricomycetes</taxon>
        <taxon>Agaricomycetidae</taxon>
        <taxon>Boletales</taxon>
        <taxon>Paxilineae</taxon>
        <taxon>Paxillaceae</taxon>
        <taxon>Paxillus</taxon>
    </lineage>
</organism>
<accession>A0A0D0DVI2</accession>